<dbReference type="FunCoup" id="A0A0C3E7X0">
    <property type="interactions" value="529"/>
</dbReference>
<dbReference type="InterPro" id="IPR001921">
    <property type="entry name" value="Ribosomal_eL8_euk"/>
</dbReference>
<keyword evidence="8" id="KW-1185">Reference proteome</keyword>
<evidence type="ECO:0000259" key="6">
    <source>
        <dbReference type="Pfam" id="PF01248"/>
    </source>
</evidence>
<dbReference type="PROSITE" id="PS01082">
    <property type="entry name" value="RIBOSOMAL_L7AE"/>
    <property type="match status" value="1"/>
</dbReference>
<protein>
    <recommendedName>
        <fullName evidence="4">60S ribosomal protein L8</fullName>
    </recommendedName>
</protein>
<evidence type="ECO:0000256" key="3">
    <source>
        <dbReference type="ARBA" id="ARBA00023274"/>
    </source>
</evidence>
<feature type="domain" description="Ribosomal protein eL8/eL30/eS12/Gadd45" evidence="6">
    <location>
        <begin position="127"/>
        <end position="211"/>
    </location>
</feature>
<dbReference type="PRINTS" id="PR00881">
    <property type="entry name" value="L7ARS6FAMILY"/>
</dbReference>
<evidence type="ECO:0000256" key="1">
    <source>
        <dbReference type="ARBA" id="ARBA00007337"/>
    </source>
</evidence>
<dbReference type="InterPro" id="IPR029064">
    <property type="entry name" value="Ribosomal_eL30-like_sf"/>
</dbReference>
<dbReference type="GO" id="GO:0003723">
    <property type="term" value="F:RNA binding"/>
    <property type="evidence" value="ECO:0007669"/>
    <property type="project" value="UniProtKB-UniRule"/>
</dbReference>
<keyword evidence="2 4" id="KW-0689">Ribosomal protein</keyword>
<dbReference type="PRINTS" id="PR00882">
    <property type="entry name" value="RIBOSOMALL7A"/>
</dbReference>
<dbReference type="STRING" id="1036808.A0A0C3E7X0"/>
<dbReference type="GO" id="GO:0042254">
    <property type="term" value="P:ribosome biogenesis"/>
    <property type="evidence" value="ECO:0007669"/>
    <property type="project" value="InterPro"/>
</dbReference>
<dbReference type="AlphaFoldDB" id="A0A0C3E7X0"/>
<gene>
    <name evidence="7" type="ORF">SCLCIDRAFT_1213334</name>
</gene>
<feature type="compositionally biased region" description="Low complexity" evidence="5">
    <location>
        <begin position="1"/>
        <end position="25"/>
    </location>
</feature>
<evidence type="ECO:0000256" key="4">
    <source>
        <dbReference type="RuleBase" id="RU367042"/>
    </source>
</evidence>
<dbReference type="HOGENOM" id="CLU_055193_0_1_1"/>
<dbReference type="InterPro" id="IPR018492">
    <property type="entry name" value="Ribosomal_eL8/Nhp2"/>
</dbReference>
<evidence type="ECO:0000256" key="2">
    <source>
        <dbReference type="ARBA" id="ARBA00022980"/>
    </source>
</evidence>
<dbReference type="Proteomes" id="UP000053989">
    <property type="component" value="Unassembled WGS sequence"/>
</dbReference>
<dbReference type="EMBL" id="KN822028">
    <property type="protein sequence ID" value="KIM64509.1"/>
    <property type="molecule type" value="Genomic_DNA"/>
</dbReference>
<dbReference type="InParanoid" id="A0A0C3E7X0"/>
<reference evidence="7 8" key="1">
    <citation type="submission" date="2014-04" db="EMBL/GenBank/DDBJ databases">
        <authorList>
            <consortium name="DOE Joint Genome Institute"/>
            <person name="Kuo A."/>
            <person name="Kohler A."/>
            <person name="Nagy L.G."/>
            <person name="Floudas D."/>
            <person name="Copeland A."/>
            <person name="Barry K.W."/>
            <person name="Cichocki N."/>
            <person name="Veneault-Fourrey C."/>
            <person name="LaButti K."/>
            <person name="Lindquist E.A."/>
            <person name="Lipzen A."/>
            <person name="Lundell T."/>
            <person name="Morin E."/>
            <person name="Murat C."/>
            <person name="Sun H."/>
            <person name="Tunlid A."/>
            <person name="Henrissat B."/>
            <person name="Grigoriev I.V."/>
            <person name="Hibbett D.S."/>
            <person name="Martin F."/>
            <person name="Nordberg H.P."/>
            <person name="Cantor M.N."/>
            <person name="Hua S.X."/>
        </authorList>
    </citation>
    <scope>NUCLEOTIDE SEQUENCE [LARGE SCALE GENOMIC DNA]</scope>
    <source>
        <strain evidence="7 8">Foug A</strain>
    </source>
</reference>
<keyword evidence="3 4" id="KW-0687">Ribonucleoprotein</keyword>
<dbReference type="FunFam" id="3.30.1330.30:FF:000003">
    <property type="entry name" value="60S ribosomal protein L7a"/>
    <property type="match status" value="1"/>
</dbReference>
<name>A0A0C3E7X0_9AGAM</name>
<dbReference type="Pfam" id="PF01248">
    <property type="entry name" value="Ribosomal_L7Ae"/>
    <property type="match status" value="1"/>
</dbReference>
<dbReference type="InterPro" id="IPR004037">
    <property type="entry name" value="Ribosomal_eL8-like_CS"/>
</dbReference>
<dbReference type="InterPro" id="IPR050257">
    <property type="entry name" value="eL8/uL1-like"/>
</dbReference>
<feature type="region of interest" description="Disordered" evidence="5">
    <location>
        <begin position="1"/>
        <end position="43"/>
    </location>
</feature>
<dbReference type="OrthoDB" id="29563at2759"/>
<sequence length="268" mass="29765">MPPKSKPGSGKKPAPAPGSKAGSKSTKNPLFEARPRNFGIGQDIRPKTDLTRFVKWPEYVRLQRQKVILRQRLKVPPAIAQFSHTLDKNTATQLFKLLNKYRPETRQEKKTRLETVAKAAAEQKEPAKDKKPLFVKSGLNHCVALIEAKKASLIVIAHDVDPIELVVFLPALCRKMGVPYVIVKGKARLGTVVHKKTSAVLALQDVKSEDQRDLATLINAAKANFTDKYEEQRRQWGGGIRGNKSTEMFRQRAKAAGQTVSTAALSKL</sequence>
<comment type="similarity">
    <text evidence="1 4">Belongs to the eukaryotic ribosomal protein eL8 family.</text>
</comment>
<comment type="function">
    <text evidence="4">Component of the ribosome.</text>
</comment>
<proteinExistence type="inferred from homology"/>
<accession>A0A0C3E7X0</accession>
<dbReference type="InterPro" id="IPR004038">
    <property type="entry name" value="Ribosomal_eL8/eL30/eS12/Gad45"/>
</dbReference>
<dbReference type="PANTHER" id="PTHR23105">
    <property type="entry name" value="RIBOSOMAL PROTEIN L7AE FAMILY MEMBER"/>
    <property type="match status" value="1"/>
</dbReference>
<evidence type="ECO:0000313" key="7">
    <source>
        <dbReference type="EMBL" id="KIM64509.1"/>
    </source>
</evidence>
<dbReference type="GO" id="GO:0022625">
    <property type="term" value="C:cytosolic large ribosomal subunit"/>
    <property type="evidence" value="ECO:0007669"/>
    <property type="project" value="UniProtKB-UniRule"/>
</dbReference>
<organism evidence="7 8">
    <name type="scientific">Scleroderma citrinum Foug A</name>
    <dbReference type="NCBI Taxonomy" id="1036808"/>
    <lineage>
        <taxon>Eukaryota</taxon>
        <taxon>Fungi</taxon>
        <taxon>Dikarya</taxon>
        <taxon>Basidiomycota</taxon>
        <taxon>Agaricomycotina</taxon>
        <taxon>Agaricomycetes</taxon>
        <taxon>Agaricomycetidae</taxon>
        <taxon>Boletales</taxon>
        <taxon>Sclerodermatineae</taxon>
        <taxon>Sclerodermataceae</taxon>
        <taxon>Scleroderma</taxon>
    </lineage>
</organism>
<reference evidence="8" key="2">
    <citation type="submission" date="2015-01" db="EMBL/GenBank/DDBJ databases">
        <title>Evolutionary Origins and Diversification of the Mycorrhizal Mutualists.</title>
        <authorList>
            <consortium name="DOE Joint Genome Institute"/>
            <consortium name="Mycorrhizal Genomics Consortium"/>
            <person name="Kohler A."/>
            <person name="Kuo A."/>
            <person name="Nagy L.G."/>
            <person name="Floudas D."/>
            <person name="Copeland A."/>
            <person name="Barry K.W."/>
            <person name="Cichocki N."/>
            <person name="Veneault-Fourrey C."/>
            <person name="LaButti K."/>
            <person name="Lindquist E.A."/>
            <person name="Lipzen A."/>
            <person name="Lundell T."/>
            <person name="Morin E."/>
            <person name="Murat C."/>
            <person name="Riley R."/>
            <person name="Ohm R."/>
            <person name="Sun H."/>
            <person name="Tunlid A."/>
            <person name="Henrissat B."/>
            <person name="Grigoriev I.V."/>
            <person name="Hibbett D.S."/>
            <person name="Martin F."/>
        </authorList>
    </citation>
    <scope>NUCLEOTIDE SEQUENCE [LARGE SCALE GENOMIC DNA]</scope>
    <source>
        <strain evidence="8">Foug A</strain>
    </source>
</reference>
<dbReference type="SUPFAM" id="SSF55315">
    <property type="entry name" value="L30e-like"/>
    <property type="match status" value="1"/>
</dbReference>
<evidence type="ECO:0000256" key="5">
    <source>
        <dbReference type="SAM" id="MobiDB-lite"/>
    </source>
</evidence>
<evidence type="ECO:0000313" key="8">
    <source>
        <dbReference type="Proteomes" id="UP000053989"/>
    </source>
</evidence>
<dbReference type="Gene3D" id="3.30.1330.30">
    <property type="match status" value="1"/>
</dbReference>